<keyword evidence="3" id="KW-1185">Reference proteome</keyword>
<name>A0AA35TWV6_GEOBA</name>
<feature type="region of interest" description="Disordered" evidence="1">
    <location>
        <begin position="87"/>
        <end position="130"/>
    </location>
</feature>
<organism evidence="2 3">
    <name type="scientific">Geodia barretti</name>
    <name type="common">Barrett's horny sponge</name>
    <dbReference type="NCBI Taxonomy" id="519541"/>
    <lineage>
        <taxon>Eukaryota</taxon>
        <taxon>Metazoa</taxon>
        <taxon>Porifera</taxon>
        <taxon>Demospongiae</taxon>
        <taxon>Heteroscleromorpha</taxon>
        <taxon>Tetractinellida</taxon>
        <taxon>Astrophorina</taxon>
        <taxon>Geodiidae</taxon>
        <taxon>Geodia</taxon>
    </lineage>
</organism>
<evidence type="ECO:0000313" key="3">
    <source>
        <dbReference type="Proteomes" id="UP001174909"/>
    </source>
</evidence>
<dbReference type="AlphaFoldDB" id="A0AA35TWV6"/>
<sequence length="130" mass="14275">MEHVLLSRGIDARSSRLRDRQNFRCPPAGSTAFLSLSTDGKCFPCTNRRQSTQGRFLGQVGIVLNTSDHEDLINTALPDYNPAACLLESDSEEDETEEESSAQEDEAAVDASGIPGWDRVDDLAELDRMA</sequence>
<accession>A0AA35TWV6</accession>
<dbReference type="EMBL" id="CASHTH010004314">
    <property type="protein sequence ID" value="CAI8055948.1"/>
    <property type="molecule type" value="Genomic_DNA"/>
</dbReference>
<evidence type="ECO:0000256" key="1">
    <source>
        <dbReference type="SAM" id="MobiDB-lite"/>
    </source>
</evidence>
<reference evidence="2" key="1">
    <citation type="submission" date="2023-03" db="EMBL/GenBank/DDBJ databases">
        <authorList>
            <person name="Steffen K."/>
            <person name="Cardenas P."/>
        </authorList>
    </citation>
    <scope>NUCLEOTIDE SEQUENCE</scope>
</reference>
<gene>
    <name evidence="2" type="ORF">GBAR_LOCUS30491</name>
</gene>
<dbReference type="Proteomes" id="UP001174909">
    <property type="component" value="Unassembled WGS sequence"/>
</dbReference>
<comment type="caution">
    <text evidence="2">The sequence shown here is derived from an EMBL/GenBank/DDBJ whole genome shotgun (WGS) entry which is preliminary data.</text>
</comment>
<proteinExistence type="predicted"/>
<protein>
    <submittedName>
        <fullName evidence="2">Uncharacterized protein</fullName>
    </submittedName>
</protein>
<feature type="compositionally biased region" description="Acidic residues" evidence="1">
    <location>
        <begin position="89"/>
        <end position="108"/>
    </location>
</feature>
<evidence type="ECO:0000313" key="2">
    <source>
        <dbReference type="EMBL" id="CAI8055948.1"/>
    </source>
</evidence>
<feature type="compositionally biased region" description="Basic and acidic residues" evidence="1">
    <location>
        <begin position="118"/>
        <end position="130"/>
    </location>
</feature>